<keyword evidence="5" id="KW-0460">Magnesium</keyword>
<reference evidence="10 11" key="1">
    <citation type="submission" date="2022-11" db="EMBL/GenBank/DDBJ databases">
        <title>Mucor velutinosus strain NIH1002 WGS.</title>
        <authorList>
            <person name="Subramanian P."/>
            <person name="Mullikin J.C."/>
            <person name="Segre J.A."/>
            <person name="Zelazny A.M."/>
        </authorList>
    </citation>
    <scope>NUCLEOTIDE SEQUENCE [LARGE SCALE GENOMIC DNA]</scope>
    <source>
        <strain evidence="10 11">NIH1002</strain>
    </source>
</reference>
<dbReference type="Pfam" id="PF00636">
    <property type="entry name" value="Ribonuclease_3"/>
    <property type="match status" value="1"/>
</dbReference>
<dbReference type="EMBL" id="JASEJX010000014">
    <property type="protein sequence ID" value="KAK4515735.1"/>
    <property type="molecule type" value="Genomic_DNA"/>
</dbReference>
<feature type="domain" description="RNase III" evidence="9">
    <location>
        <begin position="14"/>
        <end position="159"/>
    </location>
</feature>
<dbReference type="GO" id="GO:0006396">
    <property type="term" value="P:RNA processing"/>
    <property type="evidence" value="ECO:0007669"/>
    <property type="project" value="InterPro"/>
</dbReference>
<evidence type="ECO:0000256" key="2">
    <source>
        <dbReference type="ARBA" id="ARBA00001946"/>
    </source>
</evidence>
<dbReference type="GeneID" id="89954374"/>
<dbReference type="PANTHER" id="PTHR14950:SF37">
    <property type="entry name" value="ENDORIBONUCLEASE DICER"/>
    <property type="match status" value="1"/>
</dbReference>
<dbReference type="InterPro" id="IPR000999">
    <property type="entry name" value="RNase_III_dom"/>
</dbReference>
<dbReference type="InterPro" id="IPR014720">
    <property type="entry name" value="dsRBD_dom"/>
</dbReference>
<evidence type="ECO:0000256" key="7">
    <source>
        <dbReference type="PROSITE-ProRule" id="PRU00266"/>
    </source>
</evidence>
<evidence type="ECO:0000256" key="4">
    <source>
        <dbReference type="ARBA" id="ARBA00022801"/>
    </source>
</evidence>
<dbReference type="Proteomes" id="UP001304243">
    <property type="component" value="Unassembled WGS sequence"/>
</dbReference>
<comment type="cofactor">
    <cofactor evidence="1">
        <name>Mn(2+)</name>
        <dbReference type="ChEBI" id="CHEBI:29035"/>
    </cofactor>
</comment>
<dbReference type="Gene3D" id="3.30.160.20">
    <property type="match status" value="1"/>
</dbReference>
<name>A0AAN7HTA7_9FUNG</name>
<dbReference type="PROSITE" id="PS00517">
    <property type="entry name" value="RNASE_3_1"/>
    <property type="match status" value="1"/>
</dbReference>
<evidence type="ECO:0000259" key="8">
    <source>
        <dbReference type="PROSITE" id="PS50137"/>
    </source>
</evidence>
<gene>
    <name evidence="10" type="ORF">ATC70_010688</name>
</gene>
<evidence type="ECO:0000259" key="9">
    <source>
        <dbReference type="PROSITE" id="PS50142"/>
    </source>
</evidence>
<evidence type="ECO:0000313" key="11">
    <source>
        <dbReference type="Proteomes" id="UP001304243"/>
    </source>
</evidence>
<dbReference type="PANTHER" id="PTHR14950">
    <property type="entry name" value="DICER-RELATED"/>
    <property type="match status" value="1"/>
</dbReference>
<dbReference type="GO" id="GO:0046872">
    <property type="term" value="F:metal ion binding"/>
    <property type="evidence" value="ECO:0007669"/>
    <property type="project" value="UniProtKB-KW"/>
</dbReference>
<protein>
    <submittedName>
        <fullName evidence="10">Uncharacterized protein</fullName>
    </submittedName>
</protein>
<dbReference type="CDD" id="cd00593">
    <property type="entry name" value="RIBOc"/>
    <property type="match status" value="1"/>
</dbReference>
<dbReference type="SUPFAM" id="SSF69065">
    <property type="entry name" value="RNase III domain-like"/>
    <property type="match status" value="1"/>
</dbReference>
<dbReference type="Gene3D" id="1.10.1520.10">
    <property type="entry name" value="Ribonuclease III domain"/>
    <property type="match status" value="1"/>
</dbReference>
<comment type="cofactor">
    <cofactor evidence="2">
        <name>Mg(2+)</name>
        <dbReference type="ChEBI" id="CHEBI:18420"/>
    </cofactor>
</comment>
<comment type="caution">
    <text evidence="10">The sequence shown here is derived from an EMBL/GenBank/DDBJ whole genome shotgun (WGS) entry which is preliminary data.</text>
</comment>
<dbReference type="AlphaFoldDB" id="A0AAN7HTA7"/>
<evidence type="ECO:0000313" key="10">
    <source>
        <dbReference type="EMBL" id="KAK4515735.1"/>
    </source>
</evidence>
<evidence type="ECO:0000256" key="5">
    <source>
        <dbReference type="ARBA" id="ARBA00022842"/>
    </source>
</evidence>
<dbReference type="GO" id="GO:0004525">
    <property type="term" value="F:ribonuclease III activity"/>
    <property type="evidence" value="ECO:0007669"/>
    <property type="project" value="InterPro"/>
</dbReference>
<proteinExistence type="predicted"/>
<keyword evidence="11" id="KW-1185">Reference proteome</keyword>
<dbReference type="PROSITE" id="PS50142">
    <property type="entry name" value="RNASE_3_2"/>
    <property type="match status" value="1"/>
</dbReference>
<dbReference type="InterPro" id="IPR036389">
    <property type="entry name" value="RNase_III_sf"/>
</dbReference>
<accession>A0AAN7HTA7</accession>
<dbReference type="SMART" id="SM00535">
    <property type="entry name" value="RIBOc"/>
    <property type="match status" value="1"/>
</dbReference>
<dbReference type="PROSITE" id="PS50137">
    <property type="entry name" value="DS_RBD"/>
    <property type="match status" value="1"/>
</dbReference>
<feature type="domain" description="DRBM" evidence="8">
    <location>
        <begin position="222"/>
        <end position="254"/>
    </location>
</feature>
<sequence>MATYDPLFDQRIDVKKVSHILGYEFQNEALIAEALTHASVTNSNVPCYQRLEFLGDAVLDFCVTNYLFEKYHTAPPRTLHDLRKSSVNNDILSVLCIQLELHVHIRHFSMTFPSAVQQFQKLVVASQNEEGEYWLNFNPPKVLSDVMESLIGAVFVDTGFNLDPVMGLFDRLLKPLLDDHISIETIQQHQLGKLSCMVQEFGCKQCETRNVYSTTLGQCCIIFIHGQAFASGSGVNTKEARKEAAAKACQRIQDNPDEFIAKCTCS</sequence>
<keyword evidence="6 7" id="KW-0694">RNA-binding</keyword>
<dbReference type="SUPFAM" id="SSF54768">
    <property type="entry name" value="dsRNA-binding domain-like"/>
    <property type="match status" value="1"/>
</dbReference>
<evidence type="ECO:0000256" key="3">
    <source>
        <dbReference type="ARBA" id="ARBA00022723"/>
    </source>
</evidence>
<dbReference type="FunFam" id="1.10.1520.10:FF:000004">
    <property type="entry name" value="Endoribonuclease dicer-like 1"/>
    <property type="match status" value="1"/>
</dbReference>
<keyword evidence="3" id="KW-0479">Metal-binding</keyword>
<evidence type="ECO:0000256" key="6">
    <source>
        <dbReference type="ARBA" id="ARBA00022884"/>
    </source>
</evidence>
<organism evidence="10 11">
    <name type="scientific">Mucor velutinosus</name>
    <dbReference type="NCBI Taxonomy" id="708070"/>
    <lineage>
        <taxon>Eukaryota</taxon>
        <taxon>Fungi</taxon>
        <taxon>Fungi incertae sedis</taxon>
        <taxon>Mucoromycota</taxon>
        <taxon>Mucoromycotina</taxon>
        <taxon>Mucoromycetes</taxon>
        <taxon>Mucorales</taxon>
        <taxon>Mucorineae</taxon>
        <taxon>Mucoraceae</taxon>
        <taxon>Mucor</taxon>
    </lineage>
</organism>
<evidence type="ECO:0000256" key="1">
    <source>
        <dbReference type="ARBA" id="ARBA00001936"/>
    </source>
</evidence>
<dbReference type="RefSeq" id="XP_064682401.1">
    <property type="nucleotide sequence ID" value="XM_064829899.1"/>
</dbReference>
<keyword evidence="4" id="KW-0378">Hydrolase</keyword>
<dbReference type="GO" id="GO:0003723">
    <property type="term" value="F:RNA binding"/>
    <property type="evidence" value="ECO:0007669"/>
    <property type="project" value="UniProtKB-UniRule"/>
</dbReference>